<gene>
    <name evidence="2" type="ORF">PTSG_09592</name>
</gene>
<dbReference type="OrthoDB" id="2415936at2759"/>
<proteinExistence type="predicted"/>
<dbReference type="InterPro" id="IPR006594">
    <property type="entry name" value="LisH"/>
</dbReference>
<dbReference type="InParanoid" id="F2ULF9"/>
<dbReference type="GeneID" id="16070573"/>
<dbReference type="KEGG" id="sre:PTSG_09592"/>
<evidence type="ECO:0000313" key="2">
    <source>
        <dbReference type="EMBL" id="EGD77958.1"/>
    </source>
</evidence>
<dbReference type="EMBL" id="GL832980">
    <property type="protein sequence ID" value="EGD77958.1"/>
    <property type="molecule type" value="Genomic_DNA"/>
</dbReference>
<dbReference type="PROSITE" id="PS50896">
    <property type="entry name" value="LISH"/>
    <property type="match status" value="1"/>
</dbReference>
<dbReference type="Pfam" id="PF08513">
    <property type="entry name" value="LisH"/>
    <property type="match status" value="1"/>
</dbReference>
<name>F2ULF9_SALR5</name>
<evidence type="ECO:0000313" key="3">
    <source>
        <dbReference type="Proteomes" id="UP000007799"/>
    </source>
</evidence>
<feature type="region of interest" description="Disordered" evidence="1">
    <location>
        <begin position="78"/>
        <end position="106"/>
    </location>
</feature>
<organism evidence="3">
    <name type="scientific">Salpingoeca rosetta (strain ATCC 50818 / BSB-021)</name>
    <dbReference type="NCBI Taxonomy" id="946362"/>
    <lineage>
        <taxon>Eukaryota</taxon>
        <taxon>Choanoflagellata</taxon>
        <taxon>Craspedida</taxon>
        <taxon>Salpingoecidae</taxon>
        <taxon>Salpingoeca</taxon>
    </lineage>
</organism>
<dbReference type="Proteomes" id="UP000007799">
    <property type="component" value="Unassembled WGS sequence"/>
</dbReference>
<sequence length="106" mass="11900">MDRSDIDALVLDYLVHEGYKTAAEKMVEEASLSPPTELDHVDDRMKKQRQDVKLTRVLKLLMWLEKQLATKLEVETLDWMGPSKPSSASSASPQTKPDNGDSKPTS</sequence>
<dbReference type="SMART" id="SM00667">
    <property type="entry name" value="LisH"/>
    <property type="match status" value="1"/>
</dbReference>
<protein>
    <submittedName>
        <fullName evidence="2">Uncharacterized protein</fullName>
    </submittedName>
</protein>
<feature type="region of interest" description="Disordered" evidence="1">
    <location>
        <begin position="27"/>
        <end position="46"/>
    </location>
</feature>
<keyword evidence="3" id="KW-1185">Reference proteome</keyword>
<accession>F2ULF9</accession>
<evidence type="ECO:0000256" key="1">
    <source>
        <dbReference type="SAM" id="MobiDB-lite"/>
    </source>
</evidence>
<reference evidence="2" key="1">
    <citation type="submission" date="2009-08" db="EMBL/GenBank/DDBJ databases">
        <title>Annotation of Salpingoeca rosetta.</title>
        <authorList>
            <consortium name="The Broad Institute Genome Sequencing Platform"/>
            <person name="Russ C."/>
            <person name="Cuomo C."/>
            <person name="Burger G."/>
            <person name="Gray M.W."/>
            <person name="Holland P.W.H."/>
            <person name="King N."/>
            <person name="Lang F.B.F."/>
            <person name="Roger A.J."/>
            <person name="Ruiz-Trillo I."/>
            <person name="Young S.K."/>
            <person name="Zeng Q."/>
            <person name="Gargeya S."/>
            <person name="Alvarado L."/>
            <person name="Berlin A."/>
            <person name="Chapman S.B."/>
            <person name="Chen Z."/>
            <person name="Freedman E."/>
            <person name="Gellesch M."/>
            <person name="Goldberg J."/>
            <person name="Griggs A."/>
            <person name="Gujja S."/>
            <person name="Heilman E."/>
            <person name="Heiman D."/>
            <person name="Howarth C."/>
            <person name="Mehta T."/>
            <person name="Neiman D."/>
            <person name="Pearson M."/>
            <person name="Roberts A."/>
            <person name="Saif S."/>
            <person name="Shea T."/>
            <person name="Shenoy N."/>
            <person name="Sisk P."/>
            <person name="Stolte C."/>
            <person name="Sykes S."/>
            <person name="White J."/>
            <person name="Yandava C."/>
            <person name="Haas B."/>
            <person name="Nusbaum C."/>
            <person name="Birren B."/>
        </authorList>
    </citation>
    <scope>NUCLEOTIDE SEQUENCE [LARGE SCALE GENOMIC DNA]</scope>
    <source>
        <strain evidence="2">ATCC 50818</strain>
    </source>
</reference>
<dbReference type="RefSeq" id="XP_004990021.1">
    <property type="nucleotide sequence ID" value="XM_004989964.1"/>
</dbReference>
<feature type="compositionally biased region" description="Basic and acidic residues" evidence="1">
    <location>
        <begin position="37"/>
        <end position="46"/>
    </location>
</feature>
<dbReference type="AlphaFoldDB" id="F2ULF9"/>
<feature type="compositionally biased region" description="Polar residues" evidence="1">
    <location>
        <begin position="94"/>
        <end position="106"/>
    </location>
</feature>
<feature type="compositionally biased region" description="Low complexity" evidence="1">
    <location>
        <begin position="82"/>
        <end position="93"/>
    </location>
</feature>